<keyword evidence="11 12" id="KW-0407">Ion channel</keyword>
<name>A0A553PDQ2_TIGCA</name>
<evidence type="ECO:0000313" key="15">
    <source>
        <dbReference type="Proteomes" id="UP000318571"/>
    </source>
</evidence>
<dbReference type="PANTHER" id="PTHR11690:SF300">
    <property type="entry name" value="PICKPOCKET PROTEIN 19"/>
    <property type="match status" value="1"/>
</dbReference>
<dbReference type="EMBL" id="VCGU01000005">
    <property type="protein sequence ID" value="TRY75810.1"/>
    <property type="molecule type" value="Genomic_DNA"/>
</dbReference>
<dbReference type="Gene3D" id="2.60.470.10">
    <property type="entry name" value="Acid-sensing ion channels like domains"/>
    <property type="match status" value="1"/>
</dbReference>
<keyword evidence="6 13" id="KW-1133">Transmembrane helix</keyword>
<evidence type="ECO:0000256" key="12">
    <source>
        <dbReference type="RuleBase" id="RU000679"/>
    </source>
</evidence>
<evidence type="ECO:0000256" key="11">
    <source>
        <dbReference type="ARBA" id="ARBA00023303"/>
    </source>
</evidence>
<keyword evidence="3 12" id="KW-0813">Transport</keyword>
<keyword evidence="4 12" id="KW-0894">Sodium channel</keyword>
<keyword evidence="9 13" id="KW-0472">Membrane</keyword>
<gene>
    <name evidence="14" type="ORF">TCAL_07004</name>
</gene>
<evidence type="ECO:0000256" key="2">
    <source>
        <dbReference type="ARBA" id="ARBA00007193"/>
    </source>
</evidence>
<evidence type="ECO:0000256" key="8">
    <source>
        <dbReference type="ARBA" id="ARBA00023065"/>
    </source>
</evidence>
<keyword evidence="10 12" id="KW-0739">Sodium transport</keyword>
<evidence type="ECO:0000256" key="13">
    <source>
        <dbReference type="SAM" id="Phobius"/>
    </source>
</evidence>
<dbReference type="GO" id="GO:0005886">
    <property type="term" value="C:plasma membrane"/>
    <property type="evidence" value="ECO:0007669"/>
    <property type="project" value="TreeGrafter"/>
</dbReference>
<dbReference type="PANTHER" id="PTHR11690">
    <property type="entry name" value="AMILORIDE-SENSITIVE SODIUM CHANNEL-RELATED"/>
    <property type="match status" value="1"/>
</dbReference>
<comment type="caution">
    <text evidence="14">The sequence shown here is derived from an EMBL/GenBank/DDBJ whole genome shotgun (WGS) entry which is preliminary data.</text>
</comment>
<sequence length="1069" mass="120208">MSCLSVLMYMNIDEFVRSSVSFNLESATAPLSEVFFPSMVICNMNKLRKSFIYSLIRDPALSNVEYHDLLRIVDQVFIEGLDPSTDQGSPNEDANDTLIIDAILSSQVYNDLFDESVSQILRTDAVLGDIPVSRWHFLSTASINNETRNVFKRSSMVELAAQFRDRDMITQLDFGGYGAFYAPALHTDISETCAWLTPFWEKPDDPLLLSTVRKNVLNGANNGFRILLDAESYDYGSSLTGSEGFFIAILHHLDIPIMKNSGIQIETGQSVLISVTPSIINTTLPCKRRFTPEKRQCYFDDEIHLRHFPPSIGYRYEMSNCLFEATLQKVEQDCGCISAKYRYNDQTYPICEGAQKKCMNKHIDLMGTERYIDDQGVAKLCLAACQDQKHSFMVTSAGYANAESFHLSPEFCLVLNKIRNSCAGDRIESLNDWDIDLCPTIQSSGSWDCASLQNNEAENITNANLKKIHRSVAKYAQRNMARVNIFIGDSYVKKFLTEEKITEISFVGNIGGLMGLDPKLSQIPYHDLLRIIDQVFIDGRTNTTNQALSEEEGKIIDSILQSRVYDDLFQEVLSQALKPNASLGNIPIAKWHILNLVDINEDTIAEIKRSSVVEAAAQFRDEEMITQVDFAGYGAFYESRFTTDISETCVWFTPFWERPSDMHSLETVKKSVRNGANNGFQILLDAESYDYASSAAGTEGFSIAILHQLDIPIMKHSGVQIETGQSVQIAVTPSLIETTNPCKRRFTPEKRQCYFKDEINLRHFPSTLGYRYEMSNCLYEATLQKVERECGCTSAQFRYEHIQPQYPSCEAANKKCMNDLIDLMGTERTIDDEGVNKPCLAACEDQKHSLMVTSAGYPNAESFYLCPDFCLVLRKLRKSCTGDRIESLEEWDEELCSIIESSGSLGCESLQNNKATNISKANLGKIRRSVAYYAKRNMARVNIFIRDPYVQRFLTEEKITEISFVGNIGGLLGLFVGFSFISGVEFLYYFFVVGNCTRRMWKGSEKHVEPDKINPGSNHHCNVANVVTNLKTLVPSGVLQIAAQDHASKNLAAINPSFNGGSTNITTIQ</sequence>
<evidence type="ECO:0000256" key="4">
    <source>
        <dbReference type="ARBA" id="ARBA00022461"/>
    </source>
</evidence>
<evidence type="ECO:0000256" key="6">
    <source>
        <dbReference type="ARBA" id="ARBA00022989"/>
    </source>
</evidence>
<dbReference type="Proteomes" id="UP000318571">
    <property type="component" value="Chromosome 2"/>
</dbReference>
<comment type="subcellular location">
    <subcellularLocation>
        <location evidence="1">Membrane</location>
        <topology evidence="1">Multi-pass membrane protein</topology>
    </subcellularLocation>
</comment>
<keyword evidence="5 12" id="KW-0812">Transmembrane</keyword>
<proteinExistence type="inferred from homology"/>
<protein>
    <recommendedName>
        <fullName evidence="16">Pickpocket protein 28</fullName>
    </recommendedName>
</protein>
<accession>A0A553PDQ2</accession>
<dbReference type="GO" id="GO:0015280">
    <property type="term" value="F:ligand-gated sodium channel activity"/>
    <property type="evidence" value="ECO:0007669"/>
    <property type="project" value="TreeGrafter"/>
</dbReference>
<comment type="similarity">
    <text evidence="2 12">Belongs to the amiloride-sensitive sodium channel (TC 1.A.6) family.</text>
</comment>
<evidence type="ECO:0000256" key="9">
    <source>
        <dbReference type="ARBA" id="ARBA00023136"/>
    </source>
</evidence>
<evidence type="ECO:0000313" key="14">
    <source>
        <dbReference type="EMBL" id="TRY75810.1"/>
    </source>
</evidence>
<dbReference type="AlphaFoldDB" id="A0A553PDQ2"/>
<dbReference type="Pfam" id="PF00858">
    <property type="entry name" value="ASC"/>
    <property type="match status" value="2"/>
</dbReference>
<evidence type="ECO:0000256" key="3">
    <source>
        <dbReference type="ARBA" id="ARBA00022448"/>
    </source>
</evidence>
<evidence type="ECO:0008006" key="16">
    <source>
        <dbReference type="Google" id="ProtNLM"/>
    </source>
</evidence>
<keyword evidence="15" id="KW-1185">Reference proteome</keyword>
<dbReference type="Gene3D" id="1.10.287.770">
    <property type="entry name" value="YojJ-like"/>
    <property type="match status" value="1"/>
</dbReference>
<evidence type="ECO:0000256" key="10">
    <source>
        <dbReference type="ARBA" id="ARBA00023201"/>
    </source>
</evidence>
<feature type="transmembrane region" description="Helical" evidence="13">
    <location>
        <begin position="968"/>
        <end position="992"/>
    </location>
</feature>
<dbReference type="InterPro" id="IPR001873">
    <property type="entry name" value="ENaC"/>
</dbReference>
<keyword evidence="8 12" id="KW-0406">Ion transport</keyword>
<keyword evidence="7" id="KW-0915">Sodium</keyword>
<evidence type="ECO:0000256" key="7">
    <source>
        <dbReference type="ARBA" id="ARBA00023053"/>
    </source>
</evidence>
<evidence type="ECO:0000256" key="5">
    <source>
        <dbReference type="ARBA" id="ARBA00022692"/>
    </source>
</evidence>
<reference evidence="14 15" key="1">
    <citation type="journal article" date="2018" name="Nat. Ecol. Evol.">
        <title>Genomic signatures of mitonuclear coevolution across populations of Tigriopus californicus.</title>
        <authorList>
            <person name="Barreto F.S."/>
            <person name="Watson E.T."/>
            <person name="Lima T.G."/>
            <person name="Willett C.S."/>
            <person name="Edmands S."/>
            <person name="Li W."/>
            <person name="Burton R.S."/>
        </authorList>
    </citation>
    <scope>NUCLEOTIDE SEQUENCE [LARGE SCALE GENOMIC DNA]</scope>
    <source>
        <strain evidence="14 15">San Diego</strain>
    </source>
</reference>
<evidence type="ECO:0000256" key="1">
    <source>
        <dbReference type="ARBA" id="ARBA00004141"/>
    </source>
</evidence>
<organism evidence="14 15">
    <name type="scientific">Tigriopus californicus</name>
    <name type="common">Marine copepod</name>
    <dbReference type="NCBI Taxonomy" id="6832"/>
    <lineage>
        <taxon>Eukaryota</taxon>
        <taxon>Metazoa</taxon>
        <taxon>Ecdysozoa</taxon>
        <taxon>Arthropoda</taxon>
        <taxon>Crustacea</taxon>
        <taxon>Multicrustacea</taxon>
        <taxon>Hexanauplia</taxon>
        <taxon>Copepoda</taxon>
        <taxon>Harpacticoida</taxon>
        <taxon>Harpacticidae</taxon>
        <taxon>Tigriopus</taxon>
    </lineage>
</organism>